<feature type="transmembrane region" description="Helical" evidence="1">
    <location>
        <begin position="21"/>
        <end position="46"/>
    </location>
</feature>
<name>A0ABS4JIX8_9BACL</name>
<organism evidence="2 3">
    <name type="scientific">Paenibacillus shirakamiensis</name>
    <dbReference type="NCBI Taxonomy" id="1265935"/>
    <lineage>
        <taxon>Bacteria</taxon>
        <taxon>Bacillati</taxon>
        <taxon>Bacillota</taxon>
        <taxon>Bacilli</taxon>
        <taxon>Bacillales</taxon>
        <taxon>Paenibacillaceae</taxon>
        <taxon>Paenibacillus</taxon>
    </lineage>
</organism>
<protein>
    <submittedName>
        <fullName evidence="2">Uncharacterized protein</fullName>
    </submittedName>
</protein>
<comment type="caution">
    <text evidence="2">The sequence shown here is derived from an EMBL/GenBank/DDBJ whole genome shotgun (WGS) entry which is preliminary data.</text>
</comment>
<keyword evidence="3" id="KW-1185">Reference proteome</keyword>
<dbReference type="EMBL" id="JAGGLD010000004">
    <property type="protein sequence ID" value="MBP2001660.1"/>
    <property type="molecule type" value="Genomic_DNA"/>
</dbReference>
<evidence type="ECO:0000313" key="3">
    <source>
        <dbReference type="Proteomes" id="UP001519288"/>
    </source>
</evidence>
<keyword evidence="1" id="KW-0472">Membrane</keyword>
<keyword evidence="1" id="KW-0812">Transmembrane</keyword>
<feature type="transmembrane region" description="Helical" evidence="1">
    <location>
        <begin position="52"/>
        <end position="73"/>
    </location>
</feature>
<accession>A0ABS4JIX8</accession>
<proteinExistence type="predicted"/>
<sequence length="107" mass="11971">MNILTLNKLIRDVRVFRVKQWGALLCTLVTVGALGILENIVLGHLLGGLNEYVKSIIQFLGLSILILIVYPVLLQLTNVITQKDILSYPVKLQKLLGLIRNPLKARN</sequence>
<dbReference type="Proteomes" id="UP001519288">
    <property type="component" value="Unassembled WGS sequence"/>
</dbReference>
<gene>
    <name evidence="2" type="ORF">J2Z69_002705</name>
</gene>
<reference evidence="2 3" key="1">
    <citation type="submission" date="2021-03" db="EMBL/GenBank/DDBJ databases">
        <title>Genomic Encyclopedia of Type Strains, Phase IV (KMG-IV): sequencing the most valuable type-strain genomes for metagenomic binning, comparative biology and taxonomic classification.</title>
        <authorList>
            <person name="Goeker M."/>
        </authorList>
    </citation>
    <scope>NUCLEOTIDE SEQUENCE [LARGE SCALE GENOMIC DNA]</scope>
    <source>
        <strain evidence="2 3">DSM 26806</strain>
    </source>
</reference>
<evidence type="ECO:0000313" key="2">
    <source>
        <dbReference type="EMBL" id="MBP2001660.1"/>
    </source>
</evidence>
<keyword evidence="1" id="KW-1133">Transmembrane helix</keyword>
<evidence type="ECO:0000256" key="1">
    <source>
        <dbReference type="SAM" id="Phobius"/>
    </source>
</evidence>